<organism evidence="2 3">
    <name type="scientific">Brugia timori</name>
    <dbReference type="NCBI Taxonomy" id="42155"/>
    <lineage>
        <taxon>Eukaryota</taxon>
        <taxon>Metazoa</taxon>
        <taxon>Ecdysozoa</taxon>
        <taxon>Nematoda</taxon>
        <taxon>Chromadorea</taxon>
        <taxon>Rhabditida</taxon>
        <taxon>Spirurina</taxon>
        <taxon>Spiruromorpha</taxon>
        <taxon>Filarioidea</taxon>
        <taxon>Onchocercidae</taxon>
        <taxon>Brugia</taxon>
    </lineage>
</organism>
<feature type="region of interest" description="Disordered" evidence="1">
    <location>
        <begin position="1"/>
        <end position="22"/>
    </location>
</feature>
<dbReference type="AlphaFoldDB" id="A0A3P7V383"/>
<feature type="compositionally biased region" description="Low complexity" evidence="1">
    <location>
        <begin position="1"/>
        <end position="20"/>
    </location>
</feature>
<sequence length="248" mass="28405">MLCTRNASSSNSTSSVGSTNAMPLTSLVGNNNVNGSSSSAYTSAAAIPSAVIASGQRLHQPQQQQQQHYHHQLAHFQHYDHSRHQQQQQLLNLFNNGCHMSTNSAQLSHMVLCFRNSLCVSFNFRLQLIHFICLNSRINRKQCKYVFSGRRLSLKSLVTVTLLQNNTRMYNGIEYPKFGYCYNQYNSPNKSSIFPRFPPHTFIECSTPQHYDVYSNKYPNNGMSYYVQQPEANVQQQAYQCKFHILFK</sequence>
<proteinExistence type="predicted"/>
<protein>
    <submittedName>
        <fullName evidence="2">Uncharacterized protein</fullName>
    </submittedName>
</protein>
<evidence type="ECO:0000313" key="3">
    <source>
        <dbReference type="Proteomes" id="UP000280834"/>
    </source>
</evidence>
<evidence type="ECO:0000313" key="2">
    <source>
        <dbReference type="EMBL" id="VDO41806.1"/>
    </source>
</evidence>
<dbReference type="EMBL" id="UZAG01018971">
    <property type="protein sequence ID" value="VDO41806.1"/>
    <property type="molecule type" value="Genomic_DNA"/>
</dbReference>
<reference evidence="2 3" key="1">
    <citation type="submission" date="2018-11" db="EMBL/GenBank/DDBJ databases">
        <authorList>
            <consortium name="Pathogen Informatics"/>
        </authorList>
    </citation>
    <scope>NUCLEOTIDE SEQUENCE [LARGE SCALE GENOMIC DNA]</scope>
</reference>
<dbReference type="Proteomes" id="UP000280834">
    <property type="component" value="Unassembled WGS sequence"/>
</dbReference>
<keyword evidence="3" id="KW-1185">Reference proteome</keyword>
<accession>A0A3P7V383</accession>
<evidence type="ECO:0000256" key="1">
    <source>
        <dbReference type="SAM" id="MobiDB-lite"/>
    </source>
</evidence>
<gene>
    <name evidence="2" type="ORF">BTMF_LOCUS12218</name>
</gene>
<name>A0A3P7V383_9BILA</name>